<evidence type="ECO:0000256" key="3">
    <source>
        <dbReference type="ARBA" id="ARBA00022692"/>
    </source>
</evidence>
<accession>A0A1T2XKS0</accession>
<evidence type="ECO:0000256" key="4">
    <source>
        <dbReference type="ARBA" id="ARBA00022989"/>
    </source>
</evidence>
<feature type="transmembrane region" description="Helical" evidence="6">
    <location>
        <begin position="12"/>
        <end position="30"/>
    </location>
</feature>
<comment type="caution">
    <text evidence="7">The sequence shown here is derived from an EMBL/GenBank/DDBJ whole genome shotgun (WGS) entry which is preliminary data.</text>
</comment>
<feature type="transmembrane region" description="Helical" evidence="6">
    <location>
        <begin position="165"/>
        <end position="188"/>
    </location>
</feature>
<sequence length="475" mass="54282">MNSIVKNYLYSLGYQILTLFLPFIVIPYISRVLGASNLGLESYTVSVASIFMMIGNLGISNYGTRLIAELREDKEKLTIRTYNLIVTRTIMSVFALILFVIFSLNSHNKNVLLLQTVFFVSSTFFDFIWYFAGNERFKEIVTRNLAIKFVGVGLTFLLVKDSNDLWIYIIINGVVNLIPNLYFFTKVIQDIGRPKREYFSIHEAFNQLRHLIPFFVMGFIIQIYMNVDRLILEYYKLTYELGVYSQFLKLINVILAPITAIGAILLPRMSYLNRHSDNDSERLLAISTNVIIVLSVGLFFGLELISGEFITLFFGEEFGGYVNVFRICLLLIFTGSMSNIVVQQIVLPTKQEKKYSFVLLIATGIRIVFLVALLSTFQMLSAVIAAIISEMFIVFVCLLLVKKRYNITLLFPLMNTTKILISGIFMFVFVHSLQLGLITSIILGFISYLLILIILRETSCILIIKVLRAKVMNTK</sequence>
<dbReference type="Proteomes" id="UP000190188">
    <property type="component" value="Unassembled WGS sequence"/>
</dbReference>
<feature type="transmembrane region" description="Helical" evidence="6">
    <location>
        <begin position="111"/>
        <end position="133"/>
    </location>
</feature>
<feature type="transmembrane region" description="Helical" evidence="6">
    <location>
        <begin position="247"/>
        <end position="271"/>
    </location>
</feature>
<evidence type="ECO:0000256" key="2">
    <source>
        <dbReference type="ARBA" id="ARBA00022475"/>
    </source>
</evidence>
<keyword evidence="5 6" id="KW-0472">Membrane</keyword>
<reference evidence="7 8" key="1">
    <citation type="submission" date="2017-01" db="EMBL/GenBank/DDBJ databases">
        <title>Genome analysis of Paenibacillus selenitrireducens ES3-24.</title>
        <authorList>
            <person name="Xu D."/>
            <person name="Yao R."/>
            <person name="Zheng S."/>
        </authorList>
    </citation>
    <scope>NUCLEOTIDE SEQUENCE [LARGE SCALE GENOMIC DNA]</scope>
    <source>
        <strain evidence="7 8">ES3-24</strain>
    </source>
</reference>
<feature type="transmembrane region" description="Helical" evidence="6">
    <location>
        <begin position="435"/>
        <end position="455"/>
    </location>
</feature>
<keyword evidence="3 6" id="KW-0812">Transmembrane</keyword>
<feature type="transmembrane region" description="Helical" evidence="6">
    <location>
        <begin position="208"/>
        <end position="227"/>
    </location>
</feature>
<proteinExistence type="predicted"/>
<dbReference type="AlphaFoldDB" id="A0A1T2XKS0"/>
<feature type="transmembrane region" description="Helical" evidence="6">
    <location>
        <begin position="85"/>
        <end position="105"/>
    </location>
</feature>
<evidence type="ECO:0000256" key="1">
    <source>
        <dbReference type="ARBA" id="ARBA00004651"/>
    </source>
</evidence>
<evidence type="ECO:0000313" key="7">
    <source>
        <dbReference type="EMBL" id="OPA80469.1"/>
    </source>
</evidence>
<dbReference type="PANTHER" id="PTHR30250:SF11">
    <property type="entry name" value="O-ANTIGEN TRANSPORTER-RELATED"/>
    <property type="match status" value="1"/>
</dbReference>
<evidence type="ECO:0000313" key="8">
    <source>
        <dbReference type="Proteomes" id="UP000190188"/>
    </source>
</evidence>
<dbReference type="PANTHER" id="PTHR30250">
    <property type="entry name" value="PST FAMILY PREDICTED COLANIC ACID TRANSPORTER"/>
    <property type="match status" value="1"/>
</dbReference>
<organism evidence="7 8">
    <name type="scientific">Paenibacillus selenitireducens</name>
    <dbReference type="NCBI Taxonomy" id="1324314"/>
    <lineage>
        <taxon>Bacteria</taxon>
        <taxon>Bacillati</taxon>
        <taxon>Bacillota</taxon>
        <taxon>Bacilli</taxon>
        <taxon>Bacillales</taxon>
        <taxon>Paenibacillaceae</taxon>
        <taxon>Paenibacillus</taxon>
    </lineage>
</organism>
<keyword evidence="2" id="KW-1003">Cell membrane</keyword>
<keyword evidence="4 6" id="KW-1133">Transmembrane helix</keyword>
<dbReference type="Pfam" id="PF01943">
    <property type="entry name" value="Polysacc_synt"/>
    <property type="match status" value="1"/>
</dbReference>
<feature type="transmembrane region" description="Helical" evidence="6">
    <location>
        <begin position="408"/>
        <end position="429"/>
    </location>
</feature>
<dbReference type="InterPro" id="IPR002797">
    <property type="entry name" value="Polysacc_synth"/>
</dbReference>
<gene>
    <name evidence="7" type="ORF">BVG16_07000</name>
</gene>
<feature type="transmembrane region" description="Helical" evidence="6">
    <location>
        <begin position="322"/>
        <end position="342"/>
    </location>
</feature>
<dbReference type="CDD" id="cd13128">
    <property type="entry name" value="MATE_Wzx_like"/>
    <property type="match status" value="1"/>
</dbReference>
<feature type="transmembrane region" description="Helical" evidence="6">
    <location>
        <begin position="42"/>
        <end position="64"/>
    </location>
</feature>
<dbReference type="GO" id="GO:0005886">
    <property type="term" value="C:plasma membrane"/>
    <property type="evidence" value="ECO:0007669"/>
    <property type="project" value="UniProtKB-SubCell"/>
</dbReference>
<evidence type="ECO:0000256" key="5">
    <source>
        <dbReference type="ARBA" id="ARBA00023136"/>
    </source>
</evidence>
<keyword evidence="8" id="KW-1185">Reference proteome</keyword>
<dbReference type="InterPro" id="IPR050833">
    <property type="entry name" value="Poly_Biosynth_Transport"/>
</dbReference>
<evidence type="ECO:0000256" key="6">
    <source>
        <dbReference type="SAM" id="Phobius"/>
    </source>
</evidence>
<feature type="transmembrane region" description="Helical" evidence="6">
    <location>
        <begin position="283"/>
        <end position="302"/>
    </location>
</feature>
<dbReference type="OrthoDB" id="9815702at2"/>
<dbReference type="STRING" id="1324314.BVG16_07000"/>
<feature type="transmembrane region" description="Helical" evidence="6">
    <location>
        <begin position="140"/>
        <end position="159"/>
    </location>
</feature>
<feature type="transmembrane region" description="Helical" evidence="6">
    <location>
        <begin position="354"/>
        <end position="374"/>
    </location>
</feature>
<feature type="transmembrane region" description="Helical" evidence="6">
    <location>
        <begin position="380"/>
        <end position="401"/>
    </location>
</feature>
<dbReference type="RefSeq" id="WP_078497819.1">
    <property type="nucleotide sequence ID" value="NZ_MSZX01000002.1"/>
</dbReference>
<name>A0A1T2XKS0_9BACL</name>
<comment type="subcellular location">
    <subcellularLocation>
        <location evidence="1">Cell membrane</location>
        <topology evidence="1">Multi-pass membrane protein</topology>
    </subcellularLocation>
</comment>
<dbReference type="EMBL" id="MSZX01000002">
    <property type="protein sequence ID" value="OPA80469.1"/>
    <property type="molecule type" value="Genomic_DNA"/>
</dbReference>
<protein>
    <submittedName>
        <fullName evidence="7">Uncharacterized protein</fullName>
    </submittedName>
</protein>